<accession>A0A656HD54</accession>
<dbReference type="Proteomes" id="UP000005317">
    <property type="component" value="Unassembled WGS sequence"/>
</dbReference>
<proteinExistence type="predicted"/>
<evidence type="ECO:0000313" key="2">
    <source>
        <dbReference type="Proteomes" id="UP000005317"/>
    </source>
</evidence>
<dbReference type="OrthoDB" id="9058065at2"/>
<keyword evidence="2" id="KW-1185">Reference proteome</keyword>
<dbReference type="AlphaFoldDB" id="A0A656HD54"/>
<gene>
    <name evidence="1" type="ORF">Thini_0754</name>
</gene>
<dbReference type="EMBL" id="JH651384">
    <property type="protein sequence ID" value="EIJ33390.1"/>
    <property type="molecule type" value="Genomic_DNA"/>
</dbReference>
<protein>
    <submittedName>
        <fullName evidence="1">Uncharacterized protein</fullName>
    </submittedName>
</protein>
<evidence type="ECO:0000313" key="1">
    <source>
        <dbReference type="EMBL" id="EIJ33390.1"/>
    </source>
</evidence>
<sequence>MIIQPSEHPGAHERHLLRKTANPLFTVNSELDDDTLLDAQRLDHEALTAFHNEFRQALETTTSLSGNVESDVILQLKSRLDQAYEMAASVGGEQEKPKDAIRKLIRHIMVAVRRGAGADVQAQMELDQEEAAREAHFALLESSLAADLLNPDSPVQPDELVPTLLSSSKDDLQLALQILDEVQLMAVLTNGAELLERLQARGVDVGKAEENLAFIQGYAEFIKDMDQG</sequence>
<dbReference type="RefSeq" id="WP_002707342.1">
    <property type="nucleotide sequence ID" value="NZ_JH651384.1"/>
</dbReference>
<name>A0A656HD54_THINJ</name>
<reference evidence="2" key="1">
    <citation type="journal article" date="2011" name="Stand. Genomic Sci.">
        <title>Genome sequence of the filamentous, gliding Thiothrix nivea neotype strain (JP2(T)).</title>
        <authorList>
            <person name="Lapidus A."/>
            <person name="Nolan M."/>
            <person name="Lucas S."/>
            <person name="Glavina Del Rio T."/>
            <person name="Tice H."/>
            <person name="Cheng J.F."/>
            <person name="Tapia R."/>
            <person name="Han C."/>
            <person name="Goodwin L."/>
            <person name="Pitluck S."/>
            <person name="Liolios K."/>
            <person name="Pagani I."/>
            <person name="Ivanova N."/>
            <person name="Huntemann M."/>
            <person name="Mavromatis K."/>
            <person name="Mikhailova N."/>
            <person name="Pati A."/>
            <person name="Chen A."/>
            <person name="Palaniappan K."/>
            <person name="Land M."/>
            <person name="Brambilla E.M."/>
            <person name="Rohde M."/>
            <person name="Abt B."/>
            <person name="Verbarg S."/>
            <person name="Goker M."/>
            <person name="Bristow J."/>
            <person name="Eisen J.A."/>
            <person name="Markowitz V."/>
            <person name="Hugenholtz P."/>
            <person name="Kyrpides N.C."/>
            <person name="Klenk H.P."/>
            <person name="Woyke T."/>
        </authorList>
    </citation>
    <scope>NUCLEOTIDE SEQUENCE [LARGE SCALE GENOMIC DNA]</scope>
    <source>
        <strain evidence="2">ATCC 35100 / DSM 5205 / JP2</strain>
    </source>
</reference>
<organism evidence="1 2">
    <name type="scientific">Thiothrix nivea (strain ATCC 35100 / DSM 5205 / JP2)</name>
    <dbReference type="NCBI Taxonomy" id="870187"/>
    <lineage>
        <taxon>Bacteria</taxon>
        <taxon>Pseudomonadati</taxon>
        <taxon>Pseudomonadota</taxon>
        <taxon>Gammaproteobacteria</taxon>
        <taxon>Thiotrichales</taxon>
        <taxon>Thiotrichaceae</taxon>
        <taxon>Thiothrix</taxon>
    </lineage>
</organism>